<reference evidence="8 9" key="1">
    <citation type="submission" date="2015-03" db="EMBL/GenBank/DDBJ databases">
        <title>Genome assembly of Sandaracinus amylolyticus DSM 53668.</title>
        <authorList>
            <person name="Sharma G."/>
            <person name="Subramanian S."/>
        </authorList>
    </citation>
    <scope>NUCLEOTIDE SEQUENCE [LARGE SCALE GENOMIC DNA]</scope>
    <source>
        <strain evidence="8 9">DSM 53668</strain>
    </source>
</reference>
<comment type="subcellular location">
    <subcellularLocation>
        <location evidence="1">Cell membrane</location>
        <topology evidence="1">Single-pass membrane protein</topology>
    </subcellularLocation>
    <subcellularLocation>
        <location evidence="7">Cell membrane</location>
        <topology evidence="7">Single-pass type II membrane protein</topology>
    </subcellularLocation>
</comment>
<dbReference type="GO" id="GO:0022857">
    <property type="term" value="F:transmembrane transporter activity"/>
    <property type="evidence" value="ECO:0007669"/>
    <property type="project" value="InterPro"/>
</dbReference>
<dbReference type="PANTHER" id="PTHR30558:SF13">
    <property type="entry name" value="BIOPOLYMER TRANSPORT PROTEIN EXBD2"/>
    <property type="match status" value="1"/>
</dbReference>
<name>A0A0F6YLT4_9BACT</name>
<evidence type="ECO:0000256" key="6">
    <source>
        <dbReference type="ARBA" id="ARBA00023136"/>
    </source>
</evidence>
<dbReference type="Pfam" id="PF02472">
    <property type="entry name" value="ExbD"/>
    <property type="match status" value="1"/>
</dbReference>
<accession>A0A0F6YLT4</accession>
<dbReference type="Proteomes" id="UP000034883">
    <property type="component" value="Chromosome"/>
</dbReference>
<organism evidence="8 9">
    <name type="scientific">Sandaracinus amylolyticus</name>
    <dbReference type="NCBI Taxonomy" id="927083"/>
    <lineage>
        <taxon>Bacteria</taxon>
        <taxon>Pseudomonadati</taxon>
        <taxon>Myxococcota</taxon>
        <taxon>Polyangia</taxon>
        <taxon>Polyangiales</taxon>
        <taxon>Sandaracinaceae</taxon>
        <taxon>Sandaracinus</taxon>
    </lineage>
</organism>
<dbReference type="GO" id="GO:0005886">
    <property type="term" value="C:plasma membrane"/>
    <property type="evidence" value="ECO:0007669"/>
    <property type="project" value="UniProtKB-SubCell"/>
</dbReference>
<dbReference type="InterPro" id="IPR003400">
    <property type="entry name" value="ExbD"/>
</dbReference>
<keyword evidence="5" id="KW-1133">Transmembrane helix</keyword>
<evidence type="ECO:0000313" key="8">
    <source>
        <dbReference type="EMBL" id="AKF09872.1"/>
    </source>
</evidence>
<dbReference type="Gene3D" id="3.30.420.270">
    <property type="match status" value="1"/>
</dbReference>
<evidence type="ECO:0000313" key="9">
    <source>
        <dbReference type="Proteomes" id="UP000034883"/>
    </source>
</evidence>
<evidence type="ECO:0000256" key="5">
    <source>
        <dbReference type="ARBA" id="ARBA00022989"/>
    </source>
</evidence>
<dbReference type="STRING" id="927083.DB32_007021"/>
<keyword evidence="7" id="KW-0813">Transport</keyword>
<keyword evidence="7" id="KW-0653">Protein transport</keyword>
<keyword evidence="3" id="KW-1003">Cell membrane</keyword>
<evidence type="ECO:0000256" key="2">
    <source>
        <dbReference type="ARBA" id="ARBA00005811"/>
    </source>
</evidence>
<dbReference type="KEGG" id="samy:DB32_007021"/>
<dbReference type="GO" id="GO:0015031">
    <property type="term" value="P:protein transport"/>
    <property type="evidence" value="ECO:0007669"/>
    <property type="project" value="UniProtKB-KW"/>
</dbReference>
<evidence type="ECO:0000256" key="4">
    <source>
        <dbReference type="ARBA" id="ARBA00022692"/>
    </source>
</evidence>
<proteinExistence type="inferred from homology"/>
<comment type="similarity">
    <text evidence="2 7">Belongs to the ExbD/TolR family.</text>
</comment>
<evidence type="ECO:0000256" key="1">
    <source>
        <dbReference type="ARBA" id="ARBA00004162"/>
    </source>
</evidence>
<protein>
    <submittedName>
        <fullName evidence="8">Biopolymer transport protein ExbD/TolR</fullName>
    </submittedName>
</protein>
<dbReference type="PANTHER" id="PTHR30558">
    <property type="entry name" value="EXBD MEMBRANE COMPONENT OF PMF-DRIVEN MACROMOLECULE IMPORT SYSTEM"/>
    <property type="match status" value="1"/>
</dbReference>
<sequence length="116" mass="12633">MVLVLLIIFMVVTPYLENGVELELPDADHSETADQTDEALSISITRDGRTFLGRDEVSEAQLHAAVDGHLRQSQSAPILVRADEQVAYRSVREVFESLRARGARAVALATDGQGAD</sequence>
<dbReference type="AlphaFoldDB" id="A0A0F6YLT4"/>
<evidence type="ECO:0000256" key="7">
    <source>
        <dbReference type="RuleBase" id="RU003879"/>
    </source>
</evidence>
<dbReference type="EMBL" id="CP011125">
    <property type="protein sequence ID" value="AKF09872.1"/>
    <property type="molecule type" value="Genomic_DNA"/>
</dbReference>
<keyword evidence="9" id="KW-1185">Reference proteome</keyword>
<gene>
    <name evidence="8" type="ORF">DB32_007021</name>
</gene>
<keyword evidence="6" id="KW-0472">Membrane</keyword>
<keyword evidence="4 7" id="KW-0812">Transmembrane</keyword>
<evidence type="ECO:0000256" key="3">
    <source>
        <dbReference type="ARBA" id="ARBA00022475"/>
    </source>
</evidence>